<keyword evidence="2" id="KW-0472">Membrane</keyword>
<keyword evidence="2" id="KW-0812">Transmembrane</keyword>
<proteinExistence type="predicted"/>
<dbReference type="Gene3D" id="1.10.10.1320">
    <property type="entry name" value="Anti-sigma factor, zinc-finger domain"/>
    <property type="match status" value="1"/>
</dbReference>
<feature type="coiled-coil region" evidence="1">
    <location>
        <begin position="235"/>
        <end position="262"/>
    </location>
</feature>
<name>A0A364XXU2_9BACT</name>
<dbReference type="EMBL" id="QMFY01000015">
    <property type="protein sequence ID" value="RAV98808.1"/>
    <property type="molecule type" value="Genomic_DNA"/>
</dbReference>
<evidence type="ECO:0000256" key="2">
    <source>
        <dbReference type="SAM" id="Phobius"/>
    </source>
</evidence>
<comment type="caution">
    <text evidence="3">The sequence shown here is derived from an EMBL/GenBank/DDBJ whole genome shotgun (WGS) entry which is preliminary data.</text>
</comment>
<dbReference type="InterPro" id="IPR041916">
    <property type="entry name" value="Anti_sigma_zinc_sf"/>
</dbReference>
<dbReference type="AlphaFoldDB" id="A0A364XXU2"/>
<reference evidence="3 4" key="1">
    <citation type="submission" date="2018-06" db="EMBL/GenBank/DDBJ databases">
        <title>Chryseolinea flavus sp. nov., a member of the phylum Bacteroidetes isolated from soil.</title>
        <authorList>
            <person name="Li Y."/>
            <person name="Wang J."/>
        </authorList>
    </citation>
    <scope>NUCLEOTIDE SEQUENCE [LARGE SCALE GENOMIC DNA]</scope>
    <source>
        <strain evidence="3 4">SDU1-6</strain>
    </source>
</reference>
<keyword evidence="4" id="KW-1185">Reference proteome</keyword>
<feature type="transmembrane region" description="Helical" evidence="2">
    <location>
        <begin position="73"/>
        <end position="96"/>
    </location>
</feature>
<evidence type="ECO:0000256" key="1">
    <source>
        <dbReference type="SAM" id="Coils"/>
    </source>
</evidence>
<evidence type="ECO:0000313" key="4">
    <source>
        <dbReference type="Proteomes" id="UP000251889"/>
    </source>
</evidence>
<evidence type="ECO:0008006" key="5">
    <source>
        <dbReference type="Google" id="ProtNLM"/>
    </source>
</evidence>
<evidence type="ECO:0000313" key="3">
    <source>
        <dbReference type="EMBL" id="RAV98808.1"/>
    </source>
</evidence>
<organism evidence="3 4">
    <name type="scientific">Pseudochryseolinea flava</name>
    <dbReference type="NCBI Taxonomy" id="2059302"/>
    <lineage>
        <taxon>Bacteria</taxon>
        <taxon>Pseudomonadati</taxon>
        <taxon>Bacteroidota</taxon>
        <taxon>Cytophagia</taxon>
        <taxon>Cytophagales</taxon>
        <taxon>Fulvivirgaceae</taxon>
        <taxon>Pseudochryseolinea</taxon>
    </lineage>
</organism>
<dbReference type="RefSeq" id="WP_112749205.1">
    <property type="nucleotide sequence ID" value="NZ_QMFY01000015.1"/>
</dbReference>
<keyword evidence="2" id="KW-1133">Transmembrane helix</keyword>
<gene>
    <name evidence="3" type="ORF">DQQ10_22600</name>
</gene>
<protein>
    <recommendedName>
        <fullName evidence="5">Anti-sigma factor</fullName>
    </recommendedName>
</protein>
<keyword evidence="1" id="KW-0175">Coiled coil</keyword>
<dbReference type="OrthoDB" id="978166at2"/>
<dbReference type="Proteomes" id="UP000251889">
    <property type="component" value="Unassembled WGS sequence"/>
</dbReference>
<accession>A0A364XXU2</accession>
<sequence>MSYKPQEHDWLSYLYGELEGVEREKVEQYLLTNAAAREEYESFKRLRGVMSSVSDKEVIAPPIFVGDNSRQVYFWQSSVFKTVMSIAATLLLLMIVGRLTDIRVSTAGNQFTLSFGEPTKPQREVPVQVASINAEDVQKMINTSLQQNNAAMQTSWNASQEKLDASIRHNLATNSGKIDRLVREASTASQDQIRSYVTSLQTENVAMVKNYFELTNSEQKEYIENLLVDFAKYLKQQRNDDLQLVETRLNSLEQNTSVFKEETQQILSSIITTVGAPVQTKETKY</sequence>